<dbReference type="GeneID" id="93545432"/>
<name>A0AAX0VS15_9PSED</name>
<evidence type="ECO:0000313" key="1">
    <source>
        <dbReference type="EMBL" id="PLV17386.1"/>
    </source>
</evidence>
<dbReference type="EMBL" id="PJCQ01000020">
    <property type="protein sequence ID" value="PLV17386.1"/>
    <property type="molecule type" value="Genomic_DNA"/>
</dbReference>
<evidence type="ECO:0000313" key="2">
    <source>
        <dbReference type="EMBL" id="PLV22219.1"/>
    </source>
</evidence>
<proteinExistence type="predicted"/>
<dbReference type="AlphaFoldDB" id="A0AAX0VS15"/>
<reference evidence="3 4" key="1">
    <citation type="submission" date="2017-12" db="EMBL/GenBank/DDBJ databases">
        <title>Detection of the carbapenemase gene blaVIM-5 in members of the Pseudomonas putida group isolated from polluted Nigerian wetlands.</title>
        <authorList>
            <person name="Adelowo O."/>
            <person name="Vollmers J."/>
            <person name="Maeusezahl I."/>
            <person name="Kaster A.-K."/>
            <person name="Mueller J.A."/>
        </authorList>
    </citation>
    <scope>NUCLEOTIDE SEQUENCE [LARGE SCALE GENOMIC DNA]</scope>
    <source>
        <strain evidence="2 3">MR119</strain>
        <strain evidence="1 4">MR144</strain>
    </source>
</reference>
<accession>A0AAX0VS15</accession>
<evidence type="ECO:0000313" key="4">
    <source>
        <dbReference type="Proteomes" id="UP000234878"/>
    </source>
</evidence>
<comment type="caution">
    <text evidence="1">The sequence shown here is derived from an EMBL/GenBank/DDBJ whole genome shotgun (WGS) entry which is preliminary data.</text>
</comment>
<protein>
    <submittedName>
        <fullName evidence="1">Uncharacterized protein</fullName>
    </submittedName>
</protein>
<sequence>MTDLKSKLATATSSLLRRRPANTKVNMHGKACTPKYSLDPKLEQRLTTWEDLDDRDLFLAHPVTLECFLSSDLSRRTAEDVIGECDVFSTSLASYGNPASVPWTRGVGLILDINPQNILGTFTRPVGLPFHGRTSKYQLAHSIEAGISQSGKIIKGGYRKIMTPEELLKYKNVGNEVLVIGRPNTHVHFAQTRKINVKGVVIVNRNDSEKLREDFNLIRLLRVQNPGLEVYSM</sequence>
<dbReference type="RefSeq" id="WP_102082278.1">
    <property type="nucleotide sequence ID" value="NZ_CP162012.1"/>
</dbReference>
<gene>
    <name evidence="1" type="ORF">CXG49_19170</name>
    <name evidence="2" type="ORF">CXG53_20560</name>
</gene>
<organism evidence="1 4">
    <name type="scientific">Pseudomonas guariconensis</name>
    <dbReference type="NCBI Taxonomy" id="1288410"/>
    <lineage>
        <taxon>Bacteria</taxon>
        <taxon>Pseudomonadati</taxon>
        <taxon>Pseudomonadota</taxon>
        <taxon>Gammaproteobacteria</taxon>
        <taxon>Pseudomonadales</taxon>
        <taxon>Pseudomonadaceae</taxon>
        <taxon>Pseudomonas</taxon>
    </lineage>
</organism>
<dbReference type="Proteomes" id="UP000234839">
    <property type="component" value="Unassembled WGS sequence"/>
</dbReference>
<dbReference type="EMBL" id="PJCP01000020">
    <property type="protein sequence ID" value="PLV22219.1"/>
    <property type="molecule type" value="Genomic_DNA"/>
</dbReference>
<evidence type="ECO:0000313" key="3">
    <source>
        <dbReference type="Proteomes" id="UP000234839"/>
    </source>
</evidence>
<dbReference type="Proteomes" id="UP000234878">
    <property type="component" value="Unassembled WGS sequence"/>
</dbReference>
<keyword evidence="3" id="KW-1185">Reference proteome</keyword>